<reference evidence="2 3" key="1">
    <citation type="journal article" date="2024" name="G3 (Bethesda)">
        <title>Genome assembly of Hibiscus sabdariffa L. provides insights into metabolisms of medicinal natural products.</title>
        <authorList>
            <person name="Kim T."/>
        </authorList>
    </citation>
    <scope>NUCLEOTIDE SEQUENCE [LARGE SCALE GENOMIC DNA]</scope>
    <source>
        <strain evidence="2">TK-2024</strain>
        <tissue evidence="2">Old leaves</tissue>
    </source>
</reference>
<dbReference type="SUPFAM" id="SSF56219">
    <property type="entry name" value="DNase I-like"/>
    <property type="match status" value="1"/>
</dbReference>
<dbReference type="EMBL" id="JBBPBN010000043">
    <property type="protein sequence ID" value="KAK8996837.1"/>
    <property type="molecule type" value="Genomic_DNA"/>
</dbReference>
<protein>
    <submittedName>
        <fullName evidence="2">Uncharacterized protein</fullName>
    </submittedName>
</protein>
<dbReference type="InterPro" id="IPR036691">
    <property type="entry name" value="Endo/exonu/phosph_ase_sf"/>
</dbReference>
<feature type="transmembrane region" description="Helical" evidence="1">
    <location>
        <begin position="89"/>
        <end position="111"/>
    </location>
</feature>
<sequence>MWVVPSAKLRRLSASVGIGFSFEERFKGRRGWGFLLQCITPNLCGCFRALSVPFVIIFEAMILLRRSVYFFSGLLWGFLPLFQRILSWFYPLVVFPMTWVLVFCSFEIFGFTGPLCSVNFASNMSIVTWNVRGLGNADTNKNVSESHYIEPRGIAGGLALWWSKETHVTILKENKNLIDTCISINGDNEWFCTFIYGPLYIEENQGFWEELSKLRNQRNAIWCIIGDSNVVADKEEKLGGSPFVPSQAKWYHDFLDDSGMMELAIKGGSFTWSNQRCNENAILEKLDRVLSTGEWNLMFPKAIGVMEAAIASDHAPIILLLSGLKKKWKKDFKFESKWLLEEECSTNVKEAWESFLQSSNPNNFGIKLKTTRAKLSKWSRKKFGNNKKSIEEIKRRLLELQDSPLTEGIKEEMGKLKTELHKLWESDERHWHQRARGVLNLPPSTRSSARKGNVNKQDDPFVSAYRKFTEYSIDKLCTDDEIDAYSDTVRTRENTFTLSCKYSCSVSRDNAVCVSHCLKEKAKEEHKERK</sequence>
<keyword evidence="1" id="KW-0812">Transmembrane</keyword>
<dbReference type="PANTHER" id="PTHR33710:SF71">
    <property type="entry name" value="ENDONUCLEASE_EXONUCLEASE_PHOSPHATASE DOMAIN-CONTAINING PROTEIN"/>
    <property type="match status" value="1"/>
</dbReference>
<name>A0ABR2Q850_9ROSI</name>
<evidence type="ECO:0000313" key="2">
    <source>
        <dbReference type="EMBL" id="KAK8996837.1"/>
    </source>
</evidence>
<dbReference type="Gene3D" id="3.60.10.10">
    <property type="entry name" value="Endonuclease/exonuclease/phosphatase"/>
    <property type="match status" value="1"/>
</dbReference>
<evidence type="ECO:0000256" key="1">
    <source>
        <dbReference type="SAM" id="Phobius"/>
    </source>
</evidence>
<gene>
    <name evidence="2" type="ORF">V6N11_020333</name>
</gene>
<keyword evidence="1" id="KW-1133">Transmembrane helix</keyword>
<feature type="transmembrane region" description="Helical" evidence="1">
    <location>
        <begin position="63"/>
        <end position="82"/>
    </location>
</feature>
<organism evidence="2 3">
    <name type="scientific">Hibiscus sabdariffa</name>
    <name type="common">roselle</name>
    <dbReference type="NCBI Taxonomy" id="183260"/>
    <lineage>
        <taxon>Eukaryota</taxon>
        <taxon>Viridiplantae</taxon>
        <taxon>Streptophyta</taxon>
        <taxon>Embryophyta</taxon>
        <taxon>Tracheophyta</taxon>
        <taxon>Spermatophyta</taxon>
        <taxon>Magnoliopsida</taxon>
        <taxon>eudicotyledons</taxon>
        <taxon>Gunneridae</taxon>
        <taxon>Pentapetalae</taxon>
        <taxon>rosids</taxon>
        <taxon>malvids</taxon>
        <taxon>Malvales</taxon>
        <taxon>Malvaceae</taxon>
        <taxon>Malvoideae</taxon>
        <taxon>Hibiscus</taxon>
    </lineage>
</organism>
<proteinExistence type="predicted"/>
<keyword evidence="3" id="KW-1185">Reference proteome</keyword>
<feature type="transmembrane region" description="Helical" evidence="1">
    <location>
        <begin position="34"/>
        <end position="57"/>
    </location>
</feature>
<evidence type="ECO:0000313" key="3">
    <source>
        <dbReference type="Proteomes" id="UP001396334"/>
    </source>
</evidence>
<accession>A0ABR2Q850</accession>
<comment type="caution">
    <text evidence="2">The sequence shown here is derived from an EMBL/GenBank/DDBJ whole genome shotgun (WGS) entry which is preliminary data.</text>
</comment>
<dbReference type="PANTHER" id="PTHR33710">
    <property type="entry name" value="BNAC02G09200D PROTEIN"/>
    <property type="match status" value="1"/>
</dbReference>
<dbReference type="Proteomes" id="UP001396334">
    <property type="component" value="Unassembled WGS sequence"/>
</dbReference>
<keyword evidence="1" id="KW-0472">Membrane</keyword>